<name>A0A0A3YZ42_9GAMM</name>
<dbReference type="GO" id="GO:0004803">
    <property type="term" value="F:transposase activity"/>
    <property type="evidence" value="ECO:0007669"/>
    <property type="project" value="InterPro"/>
</dbReference>
<accession>A0A0A3YZ42</accession>
<dbReference type="Pfam" id="PF13700">
    <property type="entry name" value="DUF4158"/>
    <property type="match status" value="1"/>
</dbReference>
<dbReference type="AlphaFoldDB" id="A0A0A3YZ42"/>
<dbReference type="eggNOG" id="COG4644">
    <property type="taxonomic scope" value="Bacteria"/>
</dbReference>
<dbReference type="Proteomes" id="UP000030351">
    <property type="component" value="Unassembled WGS sequence"/>
</dbReference>
<keyword evidence="4" id="KW-0233">DNA recombination</keyword>
<feature type="domain" description="DUF4158" evidence="6">
    <location>
        <begin position="5"/>
        <end position="172"/>
    </location>
</feature>
<dbReference type="InterPro" id="IPR002513">
    <property type="entry name" value="Tn3_Tnp_DDE_dom"/>
</dbReference>
<dbReference type="Pfam" id="PF01526">
    <property type="entry name" value="DDE_Tnp_Tn3"/>
    <property type="match status" value="1"/>
</dbReference>
<sequence>MPADFLNAEQRASYGQFSGEPNDIQLARFFLLDEADMDFINHRRGRANRLAVALLTGSVRFLGTWPHDLSATPTNVLWFVARQLGISDTNVLSDYSRRETTLREHQALIRRQYGYRDFAWPWTFRLSRLLFTRSWLSNERPGLLFDLATSWLLQNKILLPGVTTLTRLISEIREKSAGRLWSRLSGLASDEQCSLLEELLQVPDGVRTSRFDQLRKGPVAISGPAFNQAVARYLKLKVFGMQDLDFTGIPPVRFNALARYADMISVYKIARMSPTRRTAMLVAFVRSCEISALDDALDVLDGVIADIGREAKKIGQKKRLRTLKDLDKSALELAHICSVLLDENIDSELLRSTIFEKYPPPRLADTITFINAIARPPDASFHDEMLEQYGRVRRFLPCLLENIEFSAAPAGESTLEAIRYLAAIRLTRRQHIDDAPMAIITGPWKRLCYGKDGHLSRQGYTLCVMNKLQDSLRRRDIYVARSERWGDPRTKLLQGQDWHTNRVQVYRSLGHPLNAGDAVNALARQLDTVYRQVAQNFADNQAVSLDFTGKRTKLTIAHLSGLDEPPTLKLLSKRISDLLPVVDLTELLLEINAHTGFADEFTHASEAGARMEGLTVSICAVLLAEACNIGLEPFIRPNIPALTRHRLNWTRQNYLRAETLVSANARLVDYQSTLPLAQKWGGGEVSSADGMRFIAPVRTVHAGPNRKYFGSSRGITWYNFISDQYSGFHGVVVPGTLRDSIFVLEGLLEQQTGLNPTEIMTDTAGSSDLIFGLFWLLGYQFSPRLADAGASVFWRVDKEADYGVLNELARNTANTRKIEQHWDDMMRMAGSLTLGKIRASVAIRSLLSSERPSGLTQAIIEAGKINKTLYLLNYIDDEDYRRRILTQLNRGESRHAVARAICHGQKGEIRKRYQDGQEDQLGALGLVTNAVVLWNTIYMQASLDHLRNEGEIISEEDEARLSPLRHAHINMLGHYTFTLAEQVTKGQLRPLKQAEDTDEWPL</sequence>
<dbReference type="NCBIfam" id="NF033527">
    <property type="entry name" value="transpos_Tn3"/>
    <property type="match status" value="1"/>
</dbReference>
<dbReference type="InterPro" id="IPR025296">
    <property type="entry name" value="DUF4158"/>
</dbReference>
<keyword evidence="3" id="KW-0238">DNA-binding</keyword>
<dbReference type="EMBL" id="JRUQ01000043">
    <property type="protein sequence ID" value="KGT91880.1"/>
    <property type="molecule type" value="Genomic_DNA"/>
</dbReference>
<keyword evidence="2" id="KW-0815">Transposition</keyword>
<evidence type="ECO:0000259" key="5">
    <source>
        <dbReference type="Pfam" id="PF01526"/>
    </source>
</evidence>
<evidence type="ECO:0000256" key="4">
    <source>
        <dbReference type="ARBA" id="ARBA00023172"/>
    </source>
</evidence>
<comment type="caution">
    <text evidence="7">The sequence shown here is derived from an EMBL/GenBank/DDBJ whole genome shotgun (WGS) entry which is preliminary data.</text>
</comment>
<evidence type="ECO:0000256" key="1">
    <source>
        <dbReference type="ARBA" id="ARBA00009402"/>
    </source>
</evidence>
<dbReference type="OrthoDB" id="5292689at2"/>
<dbReference type="STRING" id="371042.NG99_15295"/>
<feature type="domain" description="Tn3 transposase DDE" evidence="5">
    <location>
        <begin position="586"/>
        <end position="975"/>
    </location>
</feature>
<dbReference type="GO" id="GO:0006313">
    <property type="term" value="P:DNA transposition"/>
    <property type="evidence" value="ECO:0007669"/>
    <property type="project" value="InterPro"/>
</dbReference>
<proteinExistence type="inferred from homology"/>
<comment type="similarity">
    <text evidence="1">Belongs to the transposase 7 family.</text>
</comment>
<gene>
    <name evidence="7" type="ORF">NG99_15295</name>
</gene>
<keyword evidence="8" id="KW-1185">Reference proteome</keyword>
<evidence type="ECO:0000256" key="3">
    <source>
        <dbReference type="ARBA" id="ARBA00023125"/>
    </source>
</evidence>
<dbReference type="GO" id="GO:0003677">
    <property type="term" value="F:DNA binding"/>
    <property type="evidence" value="ECO:0007669"/>
    <property type="project" value="UniProtKB-KW"/>
</dbReference>
<reference evidence="7 8" key="1">
    <citation type="submission" date="2014-10" db="EMBL/GenBank/DDBJ databases">
        <title>Genome sequence of Erwinia typographi M043b.</title>
        <authorList>
            <person name="Chan K.-G."/>
            <person name="Tan W.-S."/>
        </authorList>
    </citation>
    <scope>NUCLEOTIDE SEQUENCE [LARGE SCALE GENOMIC DNA]</scope>
    <source>
        <strain evidence="7 8">M043b</strain>
    </source>
</reference>
<organism evidence="7 8">
    <name type="scientific">Erwinia typographi</name>
    <dbReference type="NCBI Taxonomy" id="371042"/>
    <lineage>
        <taxon>Bacteria</taxon>
        <taxon>Pseudomonadati</taxon>
        <taxon>Pseudomonadota</taxon>
        <taxon>Gammaproteobacteria</taxon>
        <taxon>Enterobacterales</taxon>
        <taxon>Erwiniaceae</taxon>
        <taxon>Erwinia</taxon>
    </lineage>
</organism>
<evidence type="ECO:0000313" key="7">
    <source>
        <dbReference type="EMBL" id="KGT91880.1"/>
    </source>
</evidence>
<protein>
    <submittedName>
        <fullName evidence="7">Transposase</fullName>
    </submittedName>
</protein>
<dbReference type="InterPro" id="IPR047653">
    <property type="entry name" value="Tn3-like_transpos"/>
</dbReference>
<evidence type="ECO:0000259" key="6">
    <source>
        <dbReference type="Pfam" id="PF13700"/>
    </source>
</evidence>
<evidence type="ECO:0000313" key="8">
    <source>
        <dbReference type="Proteomes" id="UP000030351"/>
    </source>
</evidence>
<dbReference type="RefSeq" id="WP_034894693.1">
    <property type="nucleotide sequence ID" value="NZ_JRUQ01000043.1"/>
</dbReference>
<evidence type="ECO:0000256" key="2">
    <source>
        <dbReference type="ARBA" id="ARBA00022578"/>
    </source>
</evidence>